<dbReference type="InterPro" id="IPR010662">
    <property type="entry name" value="RBBP9/YdeN"/>
</dbReference>
<sequence>MKSSDVDILLVPGWQGSGPDHWQSRWERALSTARRVDQADFDAPDRQAWTQRLVEEVTRATRPVVLVAHSLGVPTVVHAAPSFPSGKVVGAFLVAPPDLAASRVPELATFAPVPTDPLPFPSVLVASRTDPHCAYRQAEGFALDWGAALVDAGDAGHVNAEAGFGPWPEGSMRLLGFLRAL</sequence>
<dbReference type="Proteomes" id="UP000269692">
    <property type="component" value="Unassembled WGS sequence"/>
</dbReference>
<gene>
    <name evidence="1" type="ORF">D9R14_07025</name>
</gene>
<dbReference type="GO" id="GO:0016787">
    <property type="term" value="F:hydrolase activity"/>
    <property type="evidence" value="ECO:0007669"/>
    <property type="project" value="UniProtKB-KW"/>
</dbReference>
<dbReference type="SUPFAM" id="SSF53474">
    <property type="entry name" value="alpha/beta-Hydrolases"/>
    <property type="match status" value="1"/>
</dbReference>
<protein>
    <submittedName>
        <fullName evidence="1">Serine hydrolase family protein</fullName>
    </submittedName>
</protein>
<comment type="caution">
    <text evidence="1">The sequence shown here is derived from an EMBL/GenBank/DDBJ whole genome shotgun (WGS) entry which is preliminary data.</text>
</comment>
<name>A0A3L7AI86_9HYPH</name>
<accession>A0A3L7AI86</accession>
<dbReference type="Gene3D" id="3.40.50.1820">
    <property type="entry name" value="alpha/beta hydrolase"/>
    <property type="match status" value="1"/>
</dbReference>
<dbReference type="AlphaFoldDB" id="A0A3L7AI86"/>
<dbReference type="RefSeq" id="WP_121622603.1">
    <property type="nucleotide sequence ID" value="NZ_JACIIW010000002.1"/>
</dbReference>
<evidence type="ECO:0000313" key="1">
    <source>
        <dbReference type="EMBL" id="RLP80099.1"/>
    </source>
</evidence>
<dbReference type="EMBL" id="RCTF01000004">
    <property type="protein sequence ID" value="RLP80099.1"/>
    <property type="molecule type" value="Genomic_DNA"/>
</dbReference>
<dbReference type="InterPro" id="IPR029058">
    <property type="entry name" value="AB_hydrolase_fold"/>
</dbReference>
<keyword evidence="1" id="KW-0378">Hydrolase</keyword>
<reference evidence="1 2" key="1">
    <citation type="submission" date="2018-10" db="EMBL/GenBank/DDBJ databases">
        <title>Xanthobacter tagetidis genome sequencing and assembly.</title>
        <authorList>
            <person name="Maclea K.S."/>
            <person name="Goen A.E."/>
            <person name="Fatima S.A."/>
        </authorList>
    </citation>
    <scope>NUCLEOTIDE SEQUENCE [LARGE SCALE GENOMIC DNA]</scope>
    <source>
        <strain evidence="1 2">ATCC 700314</strain>
    </source>
</reference>
<organism evidence="1 2">
    <name type="scientific">Xanthobacter tagetidis</name>
    <dbReference type="NCBI Taxonomy" id="60216"/>
    <lineage>
        <taxon>Bacteria</taxon>
        <taxon>Pseudomonadati</taxon>
        <taxon>Pseudomonadota</taxon>
        <taxon>Alphaproteobacteria</taxon>
        <taxon>Hyphomicrobiales</taxon>
        <taxon>Xanthobacteraceae</taxon>
        <taxon>Xanthobacter</taxon>
    </lineage>
</organism>
<evidence type="ECO:0000313" key="2">
    <source>
        <dbReference type="Proteomes" id="UP000269692"/>
    </source>
</evidence>
<dbReference type="OrthoDB" id="9804993at2"/>
<dbReference type="Pfam" id="PF06821">
    <property type="entry name" value="Ser_hydrolase"/>
    <property type="match status" value="1"/>
</dbReference>
<proteinExistence type="predicted"/>
<keyword evidence="2" id="KW-1185">Reference proteome</keyword>